<sequence>MHGACVSKNWFAKYFVMETEVHEDLLEILQNPSLRLGARICGFEYLLGAIDLSGHRPGIKHCLYKLLIKSENFITSFIHHVNFEEPYVRRMGVAVTLRNICSEPSVHKLLIEKDVLSILLLPLMGPEDYDDECMEKLPLDCQYLENSKQREPVPQIRRALIQALSLLCYTEDGWNCLVNHAVYFVARDLHKSETDATTKEAVETLVGFLLIEKYSGINTVLEGNEMVTPSVTEIVKDVPDFIVV</sequence>
<proteinExistence type="inferred from homology"/>
<reference evidence="5 6" key="1">
    <citation type="journal article" date="2019" name="Sci. Rep.">
        <title>Orb-weaving spider Araneus ventricosus genome elucidates the spidroin gene catalogue.</title>
        <authorList>
            <person name="Kono N."/>
            <person name="Nakamura H."/>
            <person name="Ohtoshi R."/>
            <person name="Moran D.A.P."/>
            <person name="Shinohara A."/>
            <person name="Yoshida Y."/>
            <person name="Fujiwara M."/>
            <person name="Mori M."/>
            <person name="Tomita M."/>
            <person name="Arakawa K."/>
        </authorList>
    </citation>
    <scope>NUCLEOTIDE SEQUENCE [LARGE SCALE GENOMIC DNA]</scope>
</reference>
<name>A0A4Y2ES46_ARAVE</name>
<dbReference type="InterPro" id="IPR007206">
    <property type="entry name" value="Protein_HGH1_C"/>
</dbReference>
<dbReference type="InterPro" id="IPR007205">
    <property type="entry name" value="Protein_HGH1_N"/>
</dbReference>
<dbReference type="PANTHER" id="PTHR13387">
    <property type="entry name" value="PROTEIN HGH1 HOMOLOG"/>
    <property type="match status" value="1"/>
</dbReference>
<dbReference type="InterPro" id="IPR011989">
    <property type="entry name" value="ARM-like"/>
</dbReference>
<evidence type="ECO:0000313" key="5">
    <source>
        <dbReference type="EMBL" id="GBM30846.1"/>
    </source>
</evidence>
<dbReference type="Proteomes" id="UP000499080">
    <property type="component" value="Unassembled WGS sequence"/>
</dbReference>
<keyword evidence="6" id="KW-1185">Reference proteome</keyword>
<gene>
    <name evidence="5" type="primary">HGH1</name>
    <name evidence="5" type="ORF">AVEN_261942_1</name>
</gene>
<organism evidence="5 6">
    <name type="scientific">Araneus ventricosus</name>
    <name type="common">Orbweaver spider</name>
    <name type="synonym">Epeira ventricosa</name>
    <dbReference type="NCBI Taxonomy" id="182803"/>
    <lineage>
        <taxon>Eukaryota</taxon>
        <taxon>Metazoa</taxon>
        <taxon>Ecdysozoa</taxon>
        <taxon>Arthropoda</taxon>
        <taxon>Chelicerata</taxon>
        <taxon>Arachnida</taxon>
        <taxon>Araneae</taxon>
        <taxon>Araneomorphae</taxon>
        <taxon>Entelegynae</taxon>
        <taxon>Araneoidea</taxon>
        <taxon>Araneidae</taxon>
        <taxon>Araneus</taxon>
    </lineage>
</organism>
<dbReference type="AlphaFoldDB" id="A0A4Y2ES46"/>
<dbReference type="Pfam" id="PF04063">
    <property type="entry name" value="DUF383"/>
    <property type="match status" value="1"/>
</dbReference>
<protein>
    <recommendedName>
        <fullName evidence="2">Protein HGH1 homolog</fullName>
    </recommendedName>
</protein>
<comment type="similarity">
    <text evidence="1">Belongs to the HGH1 family.</text>
</comment>
<evidence type="ECO:0000259" key="3">
    <source>
        <dbReference type="Pfam" id="PF04063"/>
    </source>
</evidence>
<dbReference type="InterPro" id="IPR016024">
    <property type="entry name" value="ARM-type_fold"/>
</dbReference>
<evidence type="ECO:0000256" key="2">
    <source>
        <dbReference type="ARBA" id="ARBA00014076"/>
    </source>
</evidence>
<comment type="caution">
    <text evidence="5">The sequence shown here is derived from an EMBL/GenBank/DDBJ whole genome shotgun (WGS) entry which is preliminary data.</text>
</comment>
<accession>A0A4Y2ES46</accession>
<dbReference type="InterPro" id="IPR039717">
    <property type="entry name" value="Hgh1"/>
</dbReference>
<evidence type="ECO:0000313" key="6">
    <source>
        <dbReference type="Proteomes" id="UP000499080"/>
    </source>
</evidence>
<dbReference type="SUPFAM" id="SSF48371">
    <property type="entry name" value="ARM repeat"/>
    <property type="match status" value="1"/>
</dbReference>
<evidence type="ECO:0000256" key="1">
    <source>
        <dbReference type="ARBA" id="ARBA00006712"/>
    </source>
</evidence>
<feature type="domain" description="Protein HGH1 C-terminal" evidence="4">
    <location>
        <begin position="163"/>
        <end position="209"/>
    </location>
</feature>
<dbReference type="Gene3D" id="1.25.10.10">
    <property type="entry name" value="Leucine-rich Repeat Variant"/>
    <property type="match status" value="1"/>
</dbReference>
<dbReference type="EMBL" id="BGPR01000670">
    <property type="protein sequence ID" value="GBM30846.1"/>
    <property type="molecule type" value="Genomic_DNA"/>
</dbReference>
<evidence type="ECO:0000259" key="4">
    <source>
        <dbReference type="Pfam" id="PF04064"/>
    </source>
</evidence>
<dbReference type="OrthoDB" id="338814at2759"/>
<dbReference type="PANTHER" id="PTHR13387:SF9">
    <property type="entry name" value="PROTEIN HGH1 HOMOLOG"/>
    <property type="match status" value="1"/>
</dbReference>
<feature type="domain" description="Protein HGH1 N-terminal" evidence="3">
    <location>
        <begin position="43"/>
        <end position="157"/>
    </location>
</feature>
<dbReference type="Pfam" id="PF04064">
    <property type="entry name" value="DUF384"/>
    <property type="match status" value="1"/>
</dbReference>